<feature type="domain" description="VHS" evidence="11">
    <location>
        <begin position="33"/>
        <end position="157"/>
    </location>
</feature>
<dbReference type="InterPro" id="IPR011011">
    <property type="entry name" value="Znf_FYVE_PHD"/>
</dbReference>
<dbReference type="Proteomes" id="UP000243876">
    <property type="component" value="Unassembled WGS sequence"/>
</dbReference>
<keyword evidence="7" id="KW-0862">Zinc</keyword>
<dbReference type="Pfam" id="PF01363">
    <property type="entry name" value="FYVE"/>
    <property type="match status" value="1"/>
</dbReference>
<feature type="region of interest" description="Disordered" evidence="9">
    <location>
        <begin position="242"/>
        <end position="281"/>
    </location>
</feature>
<dbReference type="InterPro" id="IPR000306">
    <property type="entry name" value="Znf_FYVE"/>
</dbReference>
<dbReference type="Pfam" id="PF00790">
    <property type="entry name" value="VHS"/>
    <property type="match status" value="1"/>
</dbReference>
<keyword evidence="5" id="KW-0967">Endosome</keyword>
<dbReference type="GO" id="GO:0005769">
    <property type="term" value="C:early endosome"/>
    <property type="evidence" value="ECO:0007669"/>
    <property type="project" value="TreeGrafter"/>
</dbReference>
<organism evidence="12 13">
    <name type="scientific">Sporidiobolus salmonicolor</name>
    <name type="common">Yeast-like fungus</name>
    <name type="synonym">Sporobolomyces salmonicolor</name>
    <dbReference type="NCBI Taxonomy" id="5005"/>
    <lineage>
        <taxon>Eukaryota</taxon>
        <taxon>Fungi</taxon>
        <taxon>Dikarya</taxon>
        <taxon>Basidiomycota</taxon>
        <taxon>Pucciniomycotina</taxon>
        <taxon>Microbotryomycetes</taxon>
        <taxon>Sporidiobolales</taxon>
        <taxon>Sporidiobolaceae</taxon>
        <taxon>Sporobolomyces</taxon>
    </lineage>
</organism>
<dbReference type="Gene3D" id="6.10.140.100">
    <property type="match status" value="1"/>
</dbReference>
<keyword evidence="4" id="KW-0479">Metal-binding</keyword>
<dbReference type="AlphaFoldDB" id="A0A0D6EQQ2"/>
<dbReference type="SMART" id="SM00064">
    <property type="entry name" value="FYVE"/>
    <property type="match status" value="1"/>
</dbReference>
<gene>
    <name evidence="12" type="primary">SPOSA6832_04219</name>
</gene>
<evidence type="ECO:0000256" key="5">
    <source>
        <dbReference type="ARBA" id="ARBA00022753"/>
    </source>
</evidence>
<dbReference type="GO" id="GO:0032456">
    <property type="term" value="P:endocytic recycling"/>
    <property type="evidence" value="ECO:0007669"/>
    <property type="project" value="TreeGrafter"/>
</dbReference>
<dbReference type="GO" id="GO:0043130">
    <property type="term" value="F:ubiquitin binding"/>
    <property type="evidence" value="ECO:0007669"/>
    <property type="project" value="InterPro"/>
</dbReference>
<feature type="domain" description="FYVE-type" evidence="10">
    <location>
        <begin position="176"/>
        <end position="236"/>
    </location>
</feature>
<feature type="compositionally biased region" description="Low complexity" evidence="9">
    <location>
        <begin position="588"/>
        <end position="603"/>
    </location>
</feature>
<evidence type="ECO:0000313" key="13">
    <source>
        <dbReference type="Proteomes" id="UP000243876"/>
    </source>
</evidence>
<sequence>MSFLWGASPAQVEFDALLDKTTSDLLPSTAPVDLAASLQLADLIRSAAVPPQSASTSLLKRLLHDNPNVQLLALDVLDVCIKNGGTPFLVAVANKEPASDLEALARGARPDSNRDVRDKVRVKVQDWATAFRGKDQLRDSELVRAYDRMRNEGLPFPARDPTATAAMVDSLSAPDWDDAPYCTRCRTEFTTFNRKHHCRNCGHVFDAACSSQTAPLPHYGITEEVRVCDGCAKKIKEGKGAEVARSQSVAKAATKGDSKTAPTASGGHGKSASRKEQEDEDLRRAIEASLKDAEPVPGPLRTAAPPAVSGYNPGYASSLAVDSKASAVDDADDPDLAAAIAASLRDIAPPPTAPTFARQDSSTAPPLTYSSLFPSDPAYAPAPSLSSNRPRLTLPSYDLTPSETSVLSTFSSTFSPAQPPPYIGPKERQLYAQAAEAHPRLERGLEDARRRGHILREMEWKLSEAARLYGAGLTERSSTSSASPLLYTPFRWLVLALMSSRNSGYAQPLHYPPQQTYASPPPLASPTSLAFAPDPRYQYAPPPSLAGQPLPFALAPPQPPISNSQPAPPNPIHSPPVSLAEPPRHQHVAAPPAAQQQHVPAPAGYYKPSQFPSVPTGAQAQLFPSVPNAEPWRRDREEEEEEETEERVGELIEL</sequence>
<evidence type="ECO:0000259" key="11">
    <source>
        <dbReference type="PROSITE" id="PS50179"/>
    </source>
</evidence>
<feature type="region of interest" description="Disordered" evidence="9">
    <location>
        <begin position="347"/>
        <end position="370"/>
    </location>
</feature>
<dbReference type="Gene3D" id="1.25.40.90">
    <property type="match status" value="1"/>
</dbReference>
<evidence type="ECO:0000256" key="7">
    <source>
        <dbReference type="ARBA" id="ARBA00022833"/>
    </source>
</evidence>
<feature type="region of interest" description="Disordered" evidence="9">
    <location>
        <begin position="289"/>
        <end position="308"/>
    </location>
</feature>
<dbReference type="PROSITE" id="PS50179">
    <property type="entry name" value="VHS"/>
    <property type="match status" value="1"/>
</dbReference>
<reference evidence="13" key="1">
    <citation type="submission" date="2015-02" db="EMBL/GenBank/DDBJ databases">
        <authorList>
            <person name="Gon?alves P."/>
        </authorList>
    </citation>
    <scope>NUCLEOTIDE SEQUENCE [LARGE SCALE GENOMIC DNA]</scope>
</reference>
<dbReference type="Pfam" id="PF02809">
    <property type="entry name" value="UIM"/>
    <property type="match status" value="2"/>
</dbReference>
<feature type="compositionally biased region" description="Polar residues" evidence="9">
    <location>
        <begin position="610"/>
        <end position="619"/>
    </location>
</feature>
<dbReference type="PROSITE" id="PS50330">
    <property type="entry name" value="UIM"/>
    <property type="match status" value="1"/>
</dbReference>
<dbReference type="InterPro" id="IPR003903">
    <property type="entry name" value="UIM_dom"/>
</dbReference>
<evidence type="ECO:0000313" key="12">
    <source>
        <dbReference type="EMBL" id="CEQ42402.1"/>
    </source>
</evidence>
<dbReference type="PROSITE" id="PS50178">
    <property type="entry name" value="ZF_FYVE"/>
    <property type="match status" value="1"/>
</dbReference>
<dbReference type="OrthoDB" id="957735at2759"/>
<dbReference type="EMBL" id="CENE01000025">
    <property type="protein sequence ID" value="CEQ42402.1"/>
    <property type="molecule type" value="Genomic_DNA"/>
</dbReference>
<feature type="region of interest" description="Disordered" evidence="9">
    <location>
        <begin position="516"/>
        <end position="654"/>
    </location>
</feature>
<dbReference type="InterPro" id="IPR013083">
    <property type="entry name" value="Znf_RING/FYVE/PHD"/>
</dbReference>
<evidence type="ECO:0000256" key="4">
    <source>
        <dbReference type="ARBA" id="ARBA00022723"/>
    </source>
</evidence>
<dbReference type="GO" id="GO:0008270">
    <property type="term" value="F:zinc ion binding"/>
    <property type="evidence" value="ECO:0007669"/>
    <property type="project" value="UniProtKB-KW"/>
</dbReference>
<dbReference type="Gene3D" id="1.20.5.1940">
    <property type="match status" value="1"/>
</dbReference>
<evidence type="ECO:0000256" key="6">
    <source>
        <dbReference type="ARBA" id="ARBA00022771"/>
    </source>
</evidence>
<feature type="compositionally biased region" description="Pro residues" evidence="9">
    <location>
        <begin position="554"/>
        <end position="574"/>
    </location>
</feature>
<evidence type="ECO:0000256" key="8">
    <source>
        <dbReference type="PROSITE-ProRule" id="PRU00091"/>
    </source>
</evidence>
<dbReference type="GO" id="GO:0010008">
    <property type="term" value="C:endosome membrane"/>
    <property type="evidence" value="ECO:0007669"/>
    <property type="project" value="UniProtKB-SubCell"/>
</dbReference>
<evidence type="ECO:0000259" key="10">
    <source>
        <dbReference type="PROSITE" id="PS50178"/>
    </source>
</evidence>
<dbReference type="InterPro" id="IPR017455">
    <property type="entry name" value="Znf_FYVE-rel"/>
</dbReference>
<dbReference type="SUPFAM" id="SSF48464">
    <property type="entry name" value="ENTH/VHS domain"/>
    <property type="match status" value="1"/>
</dbReference>
<evidence type="ECO:0000256" key="2">
    <source>
        <dbReference type="ARBA" id="ARBA00008597"/>
    </source>
</evidence>
<keyword evidence="13" id="KW-1185">Reference proteome</keyword>
<dbReference type="GO" id="GO:0031623">
    <property type="term" value="P:receptor internalization"/>
    <property type="evidence" value="ECO:0007669"/>
    <property type="project" value="TreeGrafter"/>
</dbReference>
<evidence type="ECO:0000256" key="1">
    <source>
        <dbReference type="ARBA" id="ARBA00004125"/>
    </source>
</evidence>
<dbReference type="GO" id="GO:0007034">
    <property type="term" value="P:vacuolar transport"/>
    <property type="evidence" value="ECO:0007669"/>
    <property type="project" value="UniProtKB-ARBA"/>
</dbReference>
<dbReference type="InterPro" id="IPR002014">
    <property type="entry name" value="VHS_dom"/>
</dbReference>
<dbReference type="InterPro" id="IPR017073">
    <property type="entry name" value="HGS/VPS27"/>
</dbReference>
<name>A0A0D6EQQ2_SPOSA</name>
<dbReference type="Gene3D" id="3.30.40.10">
    <property type="entry name" value="Zinc/RING finger domain, C3HC4 (zinc finger)"/>
    <property type="match status" value="1"/>
</dbReference>
<comment type="similarity">
    <text evidence="2">Belongs to the VPS27 family.</text>
</comment>
<dbReference type="SMART" id="SM00288">
    <property type="entry name" value="VHS"/>
    <property type="match status" value="1"/>
</dbReference>
<accession>A0A0D6EQQ2</accession>
<dbReference type="InterPro" id="IPR008942">
    <property type="entry name" value="ENTH_VHS"/>
</dbReference>
<dbReference type="GO" id="GO:0035091">
    <property type="term" value="F:phosphatidylinositol binding"/>
    <property type="evidence" value="ECO:0007669"/>
    <property type="project" value="InterPro"/>
</dbReference>
<dbReference type="CDD" id="cd16979">
    <property type="entry name" value="VHS_Vps27"/>
    <property type="match status" value="1"/>
</dbReference>
<dbReference type="PANTHER" id="PTHR46275:SF1">
    <property type="entry name" value="HEPATOCYTE GROWTH FACTOR-REGULATED TYROSINE KINASE SUBSTRATE"/>
    <property type="match status" value="1"/>
</dbReference>
<feature type="compositionally biased region" description="Polar residues" evidence="9">
    <location>
        <begin position="358"/>
        <end position="370"/>
    </location>
</feature>
<proteinExistence type="inferred from homology"/>
<dbReference type="PANTHER" id="PTHR46275">
    <property type="entry name" value="HEPATOCYTE GROWTH FACTOR-REGULATED TYROSINE KINASE SUBSTRATE"/>
    <property type="match status" value="1"/>
</dbReference>
<evidence type="ECO:0000256" key="9">
    <source>
        <dbReference type="SAM" id="MobiDB-lite"/>
    </source>
</evidence>
<protein>
    <recommendedName>
        <fullName evidence="3">Vacuolar protein sorting-associated protein 27</fullName>
    </recommendedName>
</protein>
<keyword evidence="6 8" id="KW-0863">Zinc-finger</keyword>
<dbReference type="SUPFAM" id="SSF57903">
    <property type="entry name" value="FYVE/PHD zinc finger"/>
    <property type="match status" value="1"/>
</dbReference>
<dbReference type="SMART" id="SM00726">
    <property type="entry name" value="UIM"/>
    <property type="match status" value="2"/>
</dbReference>
<evidence type="ECO:0000256" key="3">
    <source>
        <dbReference type="ARBA" id="ARBA00017753"/>
    </source>
</evidence>
<comment type="subcellular location">
    <subcellularLocation>
        <location evidence="1">Endosome membrane</location>
        <topology evidence="1">Peripheral membrane protein</topology>
        <orientation evidence="1">Cytoplasmic side</orientation>
    </subcellularLocation>
</comment>